<evidence type="ECO:0000259" key="2">
    <source>
        <dbReference type="Pfam" id="PF04526"/>
    </source>
</evidence>
<dbReference type="HOGENOM" id="CLU_036675_2_1_1"/>
<proteinExistence type="predicted"/>
<dbReference type="STRING" id="4533.J3LKY2"/>
<feature type="signal peptide" evidence="1">
    <location>
        <begin position="1"/>
        <end position="27"/>
    </location>
</feature>
<feature type="domain" description="AIR12 DOMON" evidence="2">
    <location>
        <begin position="49"/>
        <end position="135"/>
    </location>
</feature>
<evidence type="ECO:0000256" key="1">
    <source>
        <dbReference type="SAM" id="SignalP"/>
    </source>
</evidence>
<organism evidence="3">
    <name type="scientific">Oryza brachyantha</name>
    <name type="common">malo sina</name>
    <dbReference type="NCBI Taxonomy" id="4533"/>
    <lineage>
        <taxon>Eukaryota</taxon>
        <taxon>Viridiplantae</taxon>
        <taxon>Streptophyta</taxon>
        <taxon>Embryophyta</taxon>
        <taxon>Tracheophyta</taxon>
        <taxon>Spermatophyta</taxon>
        <taxon>Magnoliopsida</taxon>
        <taxon>Liliopsida</taxon>
        <taxon>Poales</taxon>
        <taxon>Poaceae</taxon>
        <taxon>BOP clade</taxon>
        <taxon>Oryzoideae</taxon>
        <taxon>Oryzeae</taxon>
        <taxon>Oryzinae</taxon>
        <taxon>Oryza</taxon>
    </lineage>
</organism>
<dbReference type="Proteomes" id="UP000006038">
    <property type="component" value="Chromosome 3"/>
</dbReference>
<protein>
    <recommendedName>
        <fullName evidence="2">AIR12 DOMON domain-containing protein</fullName>
    </recommendedName>
</protein>
<dbReference type="AlphaFoldDB" id="J3LKY2"/>
<dbReference type="eggNOG" id="KOG4293">
    <property type="taxonomic scope" value="Eukaryota"/>
</dbReference>
<dbReference type="Gramene" id="OB03G17080.1">
    <property type="protein sequence ID" value="OB03G17080.1"/>
    <property type="gene ID" value="OB03G17080"/>
</dbReference>
<reference evidence="3" key="2">
    <citation type="submission" date="2013-04" db="UniProtKB">
        <authorList>
            <consortium name="EnsemblPlants"/>
        </authorList>
    </citation>
    <scope>IDENTIFICATION</scope>
</reference>
<accession>J3LKY2</accession>
<name>J3LKY2_ORYBR</name>
<evidence type="ECO:0000313" key="4">
    <source>
        <dbReference type="Proteomes" id="UP000006038"/>
    </source>
</evidence>
<keyword evidence="1" id="KW-0732">Signal</keyword>
<dbReference type="PANTHER" id="PTHR23130">
    <property type="entry name" value="CYTOCHROME B561 AND DOMON DOMAIN-CONTAINING PROTEIN"/>
    <property type="match status" value="1"/>
</dbReference>
<sequence length="149" mass="15355">MARRGHSAWLPLVAVLLFAAAAATTEGCCSGKLPPGRSFQRCTSLPDGAGAVAALTTVLESYRPSLTNGSLKFDVPVPPAAEYVDGAYTIYATVALPMNSTVQNTVWQAGPGSTGAIRKHATSGQNMQSVQKLDFLAGETIGASNSTTP</sequence>
<dbReference type="EnsemblPlants" id="OB03G17080.1">
    <property type="protein sequence ID" value="OB03G17080.1"/>
    <property type="gene ID" value="OB03G17080"/>
</dbReference>
<feature type="chain" id="PRO_5003773646" description="AIR12 DOMON domain-containing protein" evidence="1">
    <location>
        <begin position="28"/>
        <end position="149"/>
    </location>
</feature>
<dbReference type="PANTHER" id="PTHR23130:SF167">
    <property type="entry name" value="CYTOCHROME B561 AND DOMON DOMAIN-CONTAINING PROTEIN"/>
    <property type="match status" value="1"/>
</dbReference>
<evidence type="ECO:0000313" key="3">
    <source>
        <dbReference type="EnsemblPlants" id="OB03G17080.1"/>
    </source>
</evidence>
<dbReference type="Pfam" id="PF04526">
    <property type="entry name" value="DUF568"/>
    <property type="match status" value="1"/>
</dbReference>
<dbReference type="OMA" id="QKGCENA"/>
<keyword evidence="4" id="KW-1185">Reference proteome</keyword>
<dbReference type="InterPro" id="IPR045265">
    <property type="entry name" value="AIR12_DOMON"/>
</dbReference>
<reference evidence="3" key="1">
    <citation type="journal article" date="2013" name="Nat. Commun.">
        <title>Whole-genome sequencing of Oryza brachyantha reveals mechanisms underlying Oryza genome evolution.</title>
        <authorList>
            <person name="Chen J."/>
            <person name="Huang Q."/>
            <person name="Gao D."/>
            <person name="Wang J."/>
            <person name="Lang Y."/>
            <person name="Liu T."/>
            <person name="Li B."/>
            <person name="Bai Z."/>
            <person name="Luis Goicoechea J."/>
            <person name="Liang C."/>
            <person name="Chen C."/>
            <person name="Zhang W."/>
            <person name="Sun S."/>
            <person name="Liao Y."/>
            <person name="Zhang X."/>
            <person name="Yang L."/>
            <person name="Song C."/>
            <person name="Wang M."/>
            <person name="Shi J."/>
            <person name="Liu G."/>
            <person name="Liu J."/>
            <person name="Zhou H."/>
            <person name="Zhou W."/>
            <person name="Yu Q."/>
            <person name="An N."/>
            <person name="Chen Y."/>
            <person name="Cai Q."/>
            <person name="Wang B."/>
            <person name="Liu B."/>
            <person name="Min J."/>
            <person name="Huang Y."/>
            <person name="Wu H."/>
            <person name="Li Z."/>
            <person name="Zhang Y."/>
            <person name="Yin Y."/>
            <person name="Song W."/>
            <person name="Jiang J."/>
            <person name="Jackson S.A."/>
            <person name="Wing R.A."/>
            <person name="Wang J."/>
            <person name="Chen M."/>
        </authorList>
    </citation>
    <scope>NUCLEOTIDE SEQUENCE [LARGE SCALE GENOMIC DNA]</scope>
    <source>
        <strain evidence="3">cv. IRGC 101232</strain>
    </source>
</reference>